<dbReference type="EMBL" id="JYNV01000178">
    <property type="protein sequence ID" value="KZM24046.1"/>
    <property type="molecule type" value="Genomic_DNA"/>
</dbReference>
<evidence type="ECO:0000313" key="2">
    <source>
        <dbReference type="EMBL" id="KZM24046.1"/>
    </source>
</evidence>
<dbReference type="AlphaFoldDB" id="A0A163EZW5"/>
<proteinExistence type="predicted"/>
<sequence length="328" mass="34831">MAAFMIYGAGYTGELTCEYAKSVGLDFVIAGRHESKVTAVATRFQVESRIFALDNSVADGTALNGIQVLLNCAGPFSQTVGFLVKACIQRGVHYLDVSAELGTYRLVQRLHEDAVKANTMLMPGGGASVALLGCLAARVLEDVNQPYSVDVALQVSGPMSRGSVMSSAESVTVDCLQRLRGELVPQDTGSTKDFDFDDGNGTVTCFPVTLPDLITIWLSSGVPNIRIFVHALGTFDSTGDISSLPDGPTTEQRDENPYRAAAVVTAADGTVKRAVLQSVNGYTFTSVASVQAAKRILNGQVVAGYQTPFAVFGSDFAEVITGFRTRFI</sequence>
<gene>
    <name evidence="2" type="ORF">ST47_g4819</name>
</gene>
<dbReference type="InterPro" id="IPR036291">
    <property type="entry name" value="NAD(P)-bd_dom_sf"/>
</dbReference>
<comment type="caution">
    <text evidence="2">The sequence shown here is derived from an EMBL/GenBank/DDBJ whole genome shotgun (WGS) entry which is preliminary data.</text>
</comment>
<dbReference type="InterPro" id="IPR005097">
    <property type="entry name" value="Sacchrp_dh_NADP-bd"/>
</dbReference>
<feature type="domain" description="Saccharopine dehydrogenase NADP binding" evidence="1">
    <location>
        <begin position="5"/>
        <end position="122"/>
    </location>
</feature>
<evidence type="ECO:0000313" key="3">
    <source>
        <dbReference type="Proteomes" id="UP000076837"/>
    </source>
</evidence>
<dbReference type="Pfam" id="PF03435">
    <property type="entry name" value="Sacchrp_dh_NADP"/>
    <property type="match status" value="1"/>
</dbReference>
<organism evidence="2 3">
    <name type="scientific">Didymella rabiei</name>
    <name type="common">Chickpea ascochyta blight fungus</name>
    <name type="synonym">Mycosphaerella rabiei</name>
    <dbReference type="NCBI Taxonomy" id="5454"/>
    <lineage>
        <taxon>Eukaryota</taxon>
        <taxon>Fungi</taxon>
        <taxon>Dikarya</taxon>
        <taxon>Ascomycota</taxon>
        <taxon>Pezizomycotina</taxon>
        <taxon>Dothideomycetes</taxon>
        <taxon>Pleosporomycetidae</taxon>
        <taxon>Pleosporales</taxon>
        <taxon>Pleosporineae</taxon>
        <taxon>Didymellaceae</taxon>
        <taxon>Ascochyta</taxon>
    </lineage>
</organism>
<dbReference type="SUPFAM" id="SSF51735">
    <property type="entry name" value="NAD(P)-binding Rossmann-fold domains"/>
    <property type="match status" value="1"/>
</dbReference>
<dbReference type="OrthoDB" id="10268090at2759"/>
<dbReference type="Proteomes" id="UP000076837">
    <property type="component" value="Unassembled WGS sequence"/>
</dbReference>
<protein>
    <submittedName>
        <fullName evidence="2">Oxidoreductase</fullName>
    </submittedName>
</protein>
<reference evidence="2 3" key="1">
    <citation type="journal article" date="2016" name="Sci. Rep.">
        <title>Draft genome sequencing and secretome analysis of fungal phytopathogen Ascochyta rabiei provides insight into the necrotrophic effector repertoire.</title>
        <authorList>
            <person name="Verma S."/>
            <person name="Gazara R.K."/>
            <person name="Nizam S."/>
            <person name="Parween S."/>
            <person name="Chattopadhyay D."/>
            <person name="Verma P.K."/>
        </authorList>
    </citation>
    <scope>NUCLEOTIDE SEQUENCE [LARGE SCALE GENOMIC DNA]</scope>
    <source>
        <strain evidence="2 3">ArDII</strain>
    </source>
</reference>
<evidence type="ECO:0000259" key="1">
    <source>
        <dbReference type="Pfam" id="PF03435"/>
    </source>
</evidence>
<dbReference type="Gene3D" id="3.40.50.720">
    <property type="entry name" value="NAD(P)-binding Rossmann-like Domain"/>
    <property type="match status" value="1"/>
</dbReference>
<dbReference type="PANTHER" id="PTHR43781">
    <property type="entry name" value="SACCHAROPINE DEHYDROGENASE"/>
    <property type="match status" value="1"/>
</dbReference>
<accession>A0A163EZW5</accession>
<keyword evidence="3" id="KW-1185">Reference proteome</keyword>
<dbReference type="PANTHER" id="PTHR43781:SF1">
    <property type="entry name" value="SACCHAROPINE DEHYDROGENASE"/>
    <property type="match status" value="1"/>
</dbReference>
<name>A0A163EZW5_DIDRA</name>